<dbReference type="InterPro" id="IPR052051">
    <property type="entry name" value="TCR_complex_component"/>
</dbReference>
<feature type="transmembrane region" description="Helical" evidence="8">
    <location>
        <begin position="252"/>
        <end position="274"/>
    </location>
</feature>
<feature type="chain" id="PRO_5017360635" description="Ig-like domain-containing protein" evidence="9">
    <location>
        <begin position="25"/>
        <end position="340"/>
    </location>
</feature>
<proteinExistence type="predicted"/>
<keyword evidence="4" id="KW-0391">Immunity</keyword>
<dbReference type="InterPro" id="IPR007110">
    <property type="entry name" value="Ig-like_dom"/>
</dbReference>
<dbReference type="SUPFAM" id="SSF48726">
    <property type="entry name" value="Immunoglobulin"/>
    <property type="match status" value="2"/>
</dbReference>
<dbReference type="AlphaFoldDB" id="A0A3B3YV36"/>
<evidence type="ECO:0000256" key="4">
    <source>
        <dbReference type="ARBA" id="ARBA00022859"/>
    </source>
</evidence>
<dbReference type="InterPro" id="IPR003599">
    <property type="entry name" value="Ig_sub"/>
</dbReference>
<keyword evidence="6" id="KW-1015">Disulfide bond</keyword>
<dbReference type="SMART" id="SM00409">
    <property type="entry name" value="IG"/>
    <property type="match status" value="2"/>
</dbReference>
<sequence>MIKKKMVVIFYFLLLLGDGRVINGYNLETKTIQVGKNVTLTCPRLPTSQSQNMFWVKFSSGNWPESLGQTITFDYEKVFQTRHFTTKQGKGTFVLHIKEAQRNDTALYYCVKVESLKLVFLNGIFLKIEGPESALTAVIQEPLCDPVFPGDRVTLRCSVFSDCESRKCPTDHRVYWLKTEPDESHPSLIYIDGESGNECLENQECVYSFSKDIKASDVGTYYCAVATHEELFFGNGTFLHVQEQFSFWKSKILLLLCVAVGGCLVVIMCLIYTLMKKASHLCNDAVTGCDTQPKEQRDAHCLVYSAPTFTKTNVGKAERRKIKATHEETIYTHVRNLGIQ</sequence>
<keyword evidence="2" id="KW-1003">Cell membrane</keyword>
<feature type="signal peptide" evidence="9">
    <location>
        <begin position="1"/>
        <end position="24"/>
    </location>
</feature>
<dbReference type="OrthoDB" id="6370831at2759"/>
<keyword evidence="8" id="KW-0812">Transmembrane</keyword>
<dbReference type="GO" id="GO:0005886">
    <property type="term" value="C:plasma membrane"/>
    <property type="evidence" value="ECO:0007669"/>
    <property type="project" value="UniProtKB-SubCell"/>
</dbReference>
<evidence type="ECO:0000313" key="11">
    <source>
        <dbReference type="Ensembl" id="ENSPMEP00000031134.1"/>
    </source>
</evidence>
<keyword evidence="12" id="KW-1185">Reference proteome</keyword>
<keyword evidence="7" id="KW-0325">Glycoprotein</keyword>
<dbReference type="RefSeq" id="XP_014851854.1">
    <property type="nucleotide sequence ID" value="XM_014996368.1"/>
</dbReference>
<dbReference type="SMART" id="SM00406">
    <property type="entry name" value="IGv"/>
    <property type="match status" value="2"/>
</dbReference>
<dbReference type="InterPro" id="IPR036179">
    <property type="entry name" value="Ig-like_dom_sf"/>
</dbReference>
<protein>
    <recommendedName>
        <fullName evidence="10">Ig-like domain-containing protein</fullName>
    </recommendedName>
</protein>
<evidence type="ECO:0000256" key="5">
    <source>
        <dbReference type="ARBA" id="ARBA00023136"/>
    </source>
</evidence>
<reference evidence="11" key="1">
    <citation type="submission" date="2025-08" db="UniProtKB">
        <authorList>
            <consortium name="Ensembl"/>
        </authorList>
    </citation>
    <scope>IDENTIFICATION</scope>
</reference>
<evidence type="ECO:0000256" key="9">
    <source>
        <dbReference type="SAM" id="SignalP"/>
    </source>
</evidence>
<evidence type="ECO:0000256" key="1">
    <source>
        <dbReference type="ARBA" id="ARBA00004236"/>
    </source>
</evidence>
<keyword evidence="8" id="KW-1133">Transmembrane helix</keyword>
<evidence type="ECO:0000259" key="10">
    <source>
        <dbReference type="PROSITE" id="PS50835"/>
    </source>
</evidence>
<accession>A0A3B3YV36</accession>
<dbReference type="GeneID" id="106923380"/>
<keyword evidence="5 8" id="KW-0472">Membrane</keyword>
<feature type="domain" description="Ig-like" evidence="10">
    <location>
        <begin position="35"/>
        <end position="110"/>
    </location>
</feature>
<dbReference type="CDD" id="cd00099">
    <property type="entry name" value="IgV"/>
    <property type="match status" value="1"/>
</dbReference>
<evidence type="ECO:0000256" key="8">
    <source>
        <dbReference type="SAM" id="Phobius"/>
    </source>
</evidence>
<dbReference type="STRING" id="48701.ENSPMEP00000031134"/>
<dbReference type="KEGG" id="pmei:106923380"/>
<dbReference type="Pfam" id="PF07686">
    <property type="entry name" value="V-set"/>
    <property type="match status" value="1"/>
</dbReference>
<dbReference type="GO" id="GO:0009617">
    <property type="term" value="P:response to bacterium"/>
    <property type="evidence" value="ECO:0007669"/>
    <property type="project" value="TreeGrafter"/>
</dbReference>
<keyword evidence="3 9" id="KW-0732">Signal</keyword>
<dbReference type="PANTHER" id="PTHR19433">
    <property type="entry name" value="T-CELL RECEPTOR ALPHA CHAIN V REGION-RELATED"/>
    <property type="match status" value="1"/>
</dbReference>
<dbReference type="GO" id="GO:0002376">
    <property type="term" value="P:immune system process"/>
    <property type="evidence" value="ECO:0007669"/>
    <property type="project" value="UniProtKB-KW"/>
</dbReference>
<feature type="domain" description="Ig-like" evidence="10">
    <location>
        <begin position="131"/>
        <end position="246"/>
    </location>
</feature>
<organism evidence="11 12">
    <name type="scientific">Poecilia mexicana</name>
    <dbReference type="NCBI Taxonomy" id="48701"/>
    <lineage>
        <taxon>Eukaryota</taxon>
        <taxon>Metazoa</taxon>
        <taxon>Chordata</taxon>
        <taxon>Craniata</taxon>
        <taxon>Vertebrata</taxon>
        <taxon>Euteleostomi</taxon>
        <taxon>Actinopterygii</taxon>
        <taxon>Neopterygii</taxon>
        <taxon>Teleostei</taxon>
        <taxon>Neoteleostei</taxon>
        <taxon>Acanthomorphata</taxon>
        <taxon>Ovalentaria</taxon>
        <taxon>Atherinomorphae</taxon>
        <taxon>Cyprinodontiformes</taxon>
        <taxon>Poeciliidae</taxon>
        <taxon>Poeciliinae</taxon>
        <taxon>Poecilia</taxon>
    </lineage>
</organism>
<dbReference type="PROSITE" id="PS50835">
    <property type="entry name" value="IG_LIKE"/>
    <property type="match status" value="2"/>
</dbReference>
<evidence type="ECO:0000256" key="2">
    <source>
        <dbReference type="ARBA" id="ARBA00022475"/>
    </source>
</evidence>
<dbReference type="PANTHER" id="PTHR19433:SF111">
    <property type="entry name" value="T CELL RECEPTOR ALPHA VARIABLE 4"/>
    <property type="match status" value="1"/>
</dbReference>
<dbReference type="InterPro" id="IPR013783">
    <property type="entry name" value="Ig-like_fold"/>
</dbReference>
<dbReference type="Proteomes" id="UP000261480">
    <property type="component" value="Unplaced"/>
</dbReference>
<dbReference type="InterPro" id="IPR013106">
    <property type="entry name" value="Ig_V-set"/>
</dbReference>
<comment type="subcellular location">
    <subcellularLocation>
        <location evidence="1">Cell membrane</location>
    </subcellularLocation>
</comment>
<evidence type="ECO:0000256" key="3">
    <source>
        <dbReference type="ARBA" id="ARBA00022729"/>
    </source>
</evidence>
<reference evidence="11" key="2">
    <citation type="submission" date="2025-09" db="UniProtKB">
        <authorList>
            <consortium name="Ensembl"/>
        </authorList>
    </citation>
    <scope>IDENTIFICATION</scope>
</reference>
<dbReference type="Ensembl" id="ENSPMET00000023760.1">
    <property type="protein sequence ID" value="ENSPMEP00000031134.1"/>
    <property type="gene ID" value="ENSPMEG00000018001.1"/>
</dbReference>
<name>A0A3B3YV36_9TELE</name>
<evidence type="ECO:0000313" key="12">
    <source>
        <dbReference type="Proteomes" id="UP000261480"/>
    </source>
</evidence>
<dbReference type="Gene3D" id="2.60.40.10">
    <property type="entry name" value="Immunoglobulins"/>
    <property type="match status" value="2"/>
</dbReference>
<evidence type="ECO:0000256" key="6">
    <source>
        <dbReference type="ARBA" id="ARBA00023157"/>
    </source>
</evidence>
<evidence type="ECO:0000256" key="7">
    <source>
        <dbReference type="ARBA" id="ARBA00023180"/>
    </source>
</evidence>